<evidence type="ECO:0000313" key="2">
    <source>
        <dbReference type="EMBL" id="GBG62127.1"/>
    </source>
</evidence>
<protein>
    <recommendedName>
        <fullName evidence="4">Transmembrane protein</fullName>
    </recommendedName>
</protein>
<gene>
    <name evidence="2" type="ORF">CBR_g29327</name>
</gene>
<feature type="transmembrane region" description="Helical" evidence="1">
    <location>
        <begin position="227"/>
        <end position="251"/>
    </location>
</feature>
<dbReference type="PANTHER" id="PTHR31414">
    <property type="entry name" value="TRANSMEMBRANE PROTEIN DDB_G0292058"/>
    <property type="match status" value="1"/>
</dbReference>
<keyword evidence="1" id="KW-1133">Transmembrane helix</keyword>
<dbReference type="OrthoDB" id="1937321at2759"/>
<feature type="transmembrane region" description="Helical" evidence="1">
    <location>
        <begin position="263"/>
        <end position="288"/>
    </location>
</feature>
<comment type="caution">
    <text evidence="2">The sequence shown here is derived from an EMBL/GenBank/DDBJ whole genome shotgun (WGS) entry which is preliminary data.</text>
</comment>
<evidence type="ECO:0008006" key="4">
    <source>
        <dbReference type="Google" id="ProtNLM"/>
    </source>
</evidence>
<feature type="transmembrane region" description="Helical" evidence="1">
    <location>
        <begin position="626"/>
        <end position="648"/>
    </location>
</feature>
<proteinExistence type="predicted"/>
<dbReference type="AlphaFoldDB" id="A0A388JWI6"/>
<evidence type="ECO:0000256" key="1">
    <source>
        <dbReference type="SAM" id="Phobius"/>
    </source>
</evidence>
<organism evidence="2 3">
    <name type="scientific">Chara braunii</name>
    <name type="common">Braun's stonewort</name>
    <dbReference type="NCBI Taxonomy" id="69332"/>
    <lineage>
        <taxon>Eukaryota</taxon>
        <taxon>Viridiplantae</taxon>
        <taxon>Streptophyta</taxon>
        <taxon>Charophyceae</taxon>
        <taxon>Charales</taxon>
        <taxon>Characeae</taxon>
        <taxon>Chara</taxon>
    </lineage>
</organism>
<dbReference type="GO" id="GO:0016020">
    <property type="term" value="C:membrane"/>
    <property type="evidence" value="ECO:0007669"/>
    <property type="project" value="TreeGrafter"/>
</dbReference>
<dbReference type="OMA" id="WKNFECQ"/>
<dbReference type="InterPro" id="IPR040283">
    <property type="entry name" value="DDB_G0292058-like"/>
</dbReference>
<feature type="transmembrane region" description="Helical" evidence="1">
    <location>
        <begin position="409"/>
        <end position="430"/>
    </location>
</feature>
<feature type="transmembrane region" description="Helical" evidence="1">
    <location>
        <begin position="378"/>
        <end position="402"/>
    </location>
</feature>
<keyword evidence="3" id="KW-1185">Reference proteome</keyword>
<sequence length="672" mass="74504">MPNGERCCRELQQIADENRTASMSCENLTMFNDAHRPEVARRWSWSDGATAQRDTKLVIESVLITEIGGHQSRKLLQEQSSLELRGGDGVSADIPESLPSTLPPGLSLPSPAVVESIAAGAKFNSSDFNLTGLVNGSLDEAAARDALTNLAANPSVFGGNSTNGSLSLDGLADMDFSTTQETKPFERLAENQTDRPDPRNKFRKYTGGWDFRNASYLSSVAYTAAPAFIIAVLWALLAVVYLFAIICYCCCCKRNRHAKFYESSAYCWPLVLVVLLTFTALGGSAILYTGAGKMHTELGLTIDYILEEVNKTTTKVRLAADDLVSMTNFSIAGAQMTSADQVKVMDAMNEMYKAANDVDTAVEDNKKDIRRVVDLIRLIMNIVVGVTAGLVILGLVFTLLAWKYCIRVLAILGWVLIFVTWVLAGVYIVVMNVTDDTCLAMEEWTHDVSANTSISDILPCVDKNTANRTLLKSKSVVLFGTQLINNGIVVTNSLPVLAPAVPLLCPPYTNDLQVVPIETCLAQEPERTNFVEYEEDWRKHTCPLSPDYLSACQQPEPSMNCFFSNCSDRRLTVPTYLKLVESTWMLVKINSTTHMLVELMQCQFAVKIFTDVNNNFCHKLQVQAKLQWIGLIVLSSSSMLLVFLWQLYVHRWNKRMRTTSKPIYDSHAQSYG</sequence>
<keyword evidence="1" id="KW-0472">Membrane</keyword>
<evidence type="ECO:0000313" key="3">
    <source>
        <dbReference type="Proteomes" id="UP000265515"/>
    </source>
</evidence>
<name>A0A388JWI6_CHABU</name>
<dbReference type="EMBL" id="BFEA01000026">
    <property type="protein sequence ID" value="GBG62127.1"/>
    <property type="molecule type" value="Genomic_DNA"/>
</dbReference>
<dbReference type="Gramene" id="GBG62127">
    <property type="protein sequence ID" value="GBG62127"/>
    <property type="gene ID" value="CBR_g29327"/>
</dbReference>
<dbReference type="PANTHER" id="PTHR31414:SF15">
    <property type="entry name" value="PLASMA MEMBRANE FUSION PROTEIN"/>
    <property type="match status" value="1"/>
</dbReference>
<reference evidence="2 3" key="1">
    <citation type="journal article" date="2018" name="Cell">
        <title>The Chara Genome: Secondary Complexity and Implications for Plant Terrestrialization.</title>
        <authorList>
            <person name="Nishiyama T."/>
            <person name="Sakayama H."/>
            <person name="Vries J.D."/>
            <person name="Buschmann H."/>
            <person name="Saint-Marcoux D."/>
            <person name="Ullrich K.K."/>
            <person name="Haas F.B."/>
            <person name="Vanderstraeten L."/>
            <person name="Becker D."/>
            <person name="Lang D."/>
            <person name="Vosolsobe S."/>
            <person name="Rombauts S."/>
            <person name="Wilhelmsson P.K.I."/>
            <person name="Janitza P."/>
            <person name="Kern R."/>
            <person name="Heyl A."/>
            <person name="Rumpler F."/>
            <person name="Villalobos L.I.A.C."/>
            <person name="Clay J.M."/>
            <person name="Skokan R."/>
            <person name="Toyoda A."/>
            <person name="Suzuki Y."/>
            <person name="Kagoshima H."/>
            <person name="Schijlen E."/>
            <person name="Tajeshwar N."/>
            <person name="Catarino B."/>
            <person name="Hetherington A.J."/>
            <person name="Saltykova A."/>
            <person name="Bonnot C."/>
            <person name="Breuninger H."/>
            <person name="Symeonidi A."/>
            <person name="Radhakrishnan G.V."/>
            <person name="Van Nieuwerburgh F."/>
            <person name="Deforce D."/>
            <person name="Chang C."/>
            <person name="Karol K.G."/>
            <person name="Hedrich R."/>
            <person name="Ulvskov P."/>
            <person name="Glockner G."/>
            <person name="Delwiche C.F."/>
            <person name="Petrasek J."/>
            <person name="Van de Peer Y."/>
            <person name="Friml J."/>
            <person name="Beilby M."/>
            <person name="Dolan L."/>
            <person name="Kohara Y."/>
            <person name="Sugano S."/>
            <person name="Fujiyama A."/>
            <person name="Delaux P.-M."/>
            <person name="Quint M."/>
            <person name="TheiBen G."/>
            <person name="Hagemann M."/>
            <person name="Harholt J."/>
            <person name="Dunand C."/>
            <person name="Zachgo S."/>
            <person name="Langdale J."/>
            <person name="Maumus F."/>
            <person name="Straeten D.V.D."/>
            <person name="Gould S.B."/>
            <person name="Rensing S.A."/>
        </authorList>
    </citation>
    <scope>NUCLEOTIDE SEQUENCE [LARGE SCALE GENOMIC DNA]</scope>
    <source>
        <strain evidence="2 3">S276</strain>
    </source>
</reference>
<dbReference type="STRING" id="69332.A0A388JWI6"/>
<accession>A0A388JWI6</accession>
<dbReference type="Proteomes" id="UP000265515">
    <property type="component" value="Unassembled WGS sequence"/>
</dbReference>
<keyword evidence="1" id="KW-0812">Transmembrane</keyword>